<dbReference type="PANTHER" id="PTHR43557">
    <property type="entry name" value="APOPTOSIS-INDUCING FACTOR 1"/>
    <property type="match status" value="1"/>
</dbReference>
<dbReference type="InterPro" id="IPR028202">
    <property type="entry name" value="Reductase_C"/>
</dbReference>
<accession>A0A378W6A3</accession>
<dbReference type="Gene3D" id="3.30.390.30">
    <property type="match status" value="1"/>
</dbReference>
<dbReference type="InterPro" id="IPR016156">
    <property type="entry name" value="FAD/NAD-linked_Rdtase_dimer_sf"/>
</dbReference>
<dbReference type="Pfam" id="PF07992">
    <property type="entry name" value="Pyr_redox_2"/>
    <property type="match status" value="1"/>
</dbReference>
<dbReference type="EMBL" id="UGQQ01000002">
    <property type="protein sequence ID" value="SUA28526.1"/>
    <property type="molecule type" value="Genomic_DNA"/>
</dbReference>
<gene>
    <name evidence="7" type="primary">thcD_3</name>
    <name evidence="7" type="ORF">NCTC4524_04506</name>
</gene>
<evidence type="ECO:0000256" key="2">
    <source>
        <dbReference type="ARBA" id="ARBA00022630"/>
    </source>
</evidence>
<dbReference type="AlphaFoldDB" id="A0A378W6A3"/>
<dbReference type="Pfam" id="PF14759">
    <property type="entry name" value="Reductase_C"/>
    <property type="match status" value="1"/>
</dbReference>
<evidence type="ECO:0000256" key="3">
    <source>
        <dbReference type="ARBA" id="ARBA00022827"/>
    </source>
</evidence>
<keyword evidence="3" id="KW-0274">FAD</keyword>
<evidence type="ECO:0000313" key="8">
    <source>
        <dbReference type="Proteomes" id="UP000254945"/>
    </source>
</evidence>
<evidence type="ECO:0000256" key="1">
    <source>
        <dbReference type="ARBA" id="ARBA00001974"/>
    </source>
</evidence>
<dbReference type="RefSeq" id="WP_051752637.1">
    <property type="nucleotide sequence ID" value="NZ_CP081000.1"/>
</dbReference>
<dbReference type="PRINTS" id="PR00411">
    <property type="entry name" value="PNDRDTASEI"/>
</dbReference>
<dbReference type="SUPFAM" id="SSF51905">
    <property type="entry name" value="FAD/NAD(P)-binding domain"/>
    <property type="match status" value="2"/>
</dbReference>
<comment type="cofactor">
    <cofactor evidence="1">
        <name>FAD</name>
        <dbReference type="ChEBI" id="CHEBI:57692"/>
    </cofactor>
</comment>
<keyword evidence="4 7" id="KW-0560">Oxidoreductase</keyword>
<protein>
    <submittedName>
        <fullName evidence="7">FAD-dependent pyridine nucleotide-disulfide oxidoreductase</fullName>
        <ecNumber evidence="7">1.18.1.-</ecNumber>
    </submittedName>
</protein>
<dbReference type="InterPro" id="IPR050446">
    <property type="entry name" value="FAD-oxidoreductase/Apoptosis"/>
</dbReference>
<dbReference type="Gene3D" id="3.50.50.60">
    <property type="entry name" value="FAD/NAD(P)-binding domain"/>
    <property type="match status" value="2"/>
</dbReference>
<evidence type="ECO:0000256" key="4">
    <source>
        <dbReference type="ARBA" id="ARBA00023002"/>
    </source>
</evidence>
<dbReference type="InterPro" id="IPR036188">
    <property type="entry name" value="FAD/NAD-bd_sf"/>
</dbReference>
<feature type="domain" description="Reductase C-terminal" evidence="6">
    <location>
        <begin position="321"/>
        <end position="391"/>
    </location>
</feature>
<organism evidence="7 8">
    <name type="scientific">Mycolicibacterium senegalense</name>
    <dbReference type="NCBI Taxonomy" id="1796"/>
    <lineage>
        <taxon>Bacteria</taxon>
        <taxon>Bacillati</taxon>
        <taxon>Actinomycetota</taxon>
        <taxon>Actinomycetes</taxon>
        <taxon>Mycobacteriales</taxon>
        <taxon>Mycobacteriaceae</taxon>
        <taxon>Mycolicibacterium</taxon>
    </lineage>
</organism>
<keyword evidence="2" id="KW-0285">Flavoprotein</keyword>
<dbReference type="GO" id="GO:0005737">
    <property type="term" value="C:cytoplasm"/>
    <property type="evidence" value="ECO:0007669"/>
    <property type="project" value="TreeGrafter"/>
</dbReference>
<name>A0A378W6A3_9MYCO</name>
<sequence>MTIRQVTIVGGSVAGLRTAQALRRKGFDGVITVLDADREPAIQRPALSKRFLTSPLTASDIRLHTDGDSIDVRRGVRVVGFDLNSRLLRIREGDAGADRTVPVDGLVIATGAVARTLPLPSMPGVHVLRTLADAQSFRADLTAGPRVVIIGAGFIGSEVASSCRNLGLDVTLVGSDAVPMSRTLGEAVGGTLVGLHRDHGTKLRLGVGVDGFVGADRVTGVRLANGEIVPADVVLVGVGSRPAVDWLHGSGLELADGVLCRGNLAAAERIVAVGDVARWQPLRGGSVRIEHWDNAVRQAEVAAATLIDPAAGSPYTATTMFWSDQYDCKLHLIGHSEPGDDFAVIEGGLDDRRFVGAYTKAGRLNAVLLCNQPHRLKVYRTAVENGALPATAADGTAVG</sequence>
<reference evidence="7 8" key="1">
    <citation type="submission" date="2018-06" db="EMBL/GenBank/DDBJ databases">
        <authorList>
            <consortium name="Pathogen Informatics"/>
            <person name="Doyle S."/>
        </authorList>
    </citation>
    <scope>NUCLEOTIDE SEQUENCE [LARGE SCALE GENOMIC DNA]</scope>
    <source>
        <strain evidence="7 8">NCTC4524</strain>
    </source>
</reference>
<feature type="domain" description="FAD/NAD(P)-binding" evidence="5">
    <location>
        <begin position="5"/>
        <end position="299"/>
    </location>
</feature>
<dbReference type="EC" id="1.18.1.-" evidence="7"/>
<dbReference type="Proteomes" id="UP000254945">
    <property type="component" value="Unassembled WGS sequence"/>
</dbReference>
<dbReference type="InterPro" id="IPR023753">
    <property type="entry name" value="FAD/NAD-binding_dom"/>
</dbReference>
<evidence type="ECO:0000259" key="5">
    <source>
        <dbReference type="Pfam" id="PF07992"/>
    </source>
</evidence>
<proteinExistence type="predicted"/>
<evidence type="ECO:0000313" key="7">
    <source>
        <dbReference type="EMBL" id="SUA28526.1"/>
    </source>
</evidence>
<evidence type="ECO:0000259" key="6">
    <source>
        <dbReference type="Pfam" id="PF14759"/>
    </source>
</evidence>
<dbReference type="GO" id="GO:0016651">
    <property type="term" value="F:oxidoreductase activity, acting on NAD(P)H"/>
    <property type="evidence" value="ECO:0007669"/>
    <property type="project" value="TreeGrafter"/>
</dbReference>
<dbReference type="PRINTS" id="PR00368">
    <property type="entry name" value="FADPNR"/>
</dbReference>
<dbReference type="PANTHER" id="PTHR43557:SF2">
    <property type="entry name" value="RIESKE DOMAIN-CONTAINING PROTEIN-RELATED"/>
    <property type="match status" value="1"/>
</dbReference>
<dbReference type="SUPFAM" id="SSF55424">
    <property type="entry name" value="FAD/NAD-linked reductases, dimerisation (C-terminal) domain"/>
    <property type="match status" value="1"/>
</dbReference>